<reference evidence="2" key="1">
    <citation type="submission" date="2017-07" db="EMBL/GenBank/DDBJ databases">
        <authorList>
            <person name="Varghese N."/>
            <person name="Submissions S."/>
        </authorList>
    </citation>
    <scope>NUCLEOTIDE SEQUENCE [LARGE SCALE GENOMIC DNA]</scope>
    <source>
        <strain evidence="2">NLAE-zl-C134</strain>
    </source>
</reference>
<gene>
    <name evidence="1" type="ORF">SAMN05216529_12613</name>
</gene>
<dbReference type="Proteomes" id="UP000254051">
    <property type="component" value="Unassembled WGS sequence"/>
</dbReference>
<evidence type="ECO:0000313" key="2">
    <source>
        <dbReference type="Proteomes" id="UP000254051"/>
    </source>
</evidence>
<sequence length="45" mass="5295">MEFIAINLNDFHNNQKDEPRTEAEMMFVDARDIGQPNRHLKSSAY</sequence>
<dbReference type="AlphaFoldDB" id="A0A315ZPR5"/>
<dbReference type="RefSeq" id="WP_181392945.1">
    <property type="nucleotide sequence ID" value="NZ_QGDS01000026.1"/>
</dbReference>
<proteinExistence type="predicted"/>
<evidence type="ECO:0000313" key="1">
    <source>
        <dbReference type="EMBL" id="SUQ16304.1"/>
    </source>
</evidence>
<name>A0A315ZPR5_9FIRM</name>
<keyword evidence="2" id="KW-1185">Reference proteome</keyword>
<protein>
    <submittedName>
        <fullName evidence="1">Uncharacterized protein</fullName>
    </submittedName>
</protein>
<organism evidence="1 2">
    <name type="scientific">Faecalicatena contorta</name>
    <dbReference type="NCBI Taxonomy" id="39482"/>
    <lineage>
        <taxon>Bacteria</taxon>
        <taxon>Bacillati</taxon>
        <taxon>Bacillota</taxon>
        <taxon>Clostridia</taxon>
        <taxon>Lachnospirales</taxon>
        <taxon>Lachnospiraceae</taxon>
        <taxon>Faecalicatena</taxon>
    </lineage>
</organism>
<dbReference type="EMBL" id="UHJJ01000026">
    <property type="protein sequence ID" value="SUQ16304.1"/>
    <property type="molecule type" value="Genomic_DNA"/>
</dbReference>
<accession>A0A315ZPR5</accession>